<organism evidence="1">
    <name type="scientific">Rhizophora mucronata</name>
    <name type="common">Asiatic mangrove</name>
    <dbReference type="NCBI Taxonomy" id="61149"/>
    <lineage>
        <taxon>Eukaryota</taxon>
        <taxon>Viridiplantae</taxon>
        <taxon>Streptophyta</taxon>
        <taxon>Embryophyta</taxon>
        <taxon>Tracheophyta</taxon>
        <taxon>Spermatophyta</taxon>
        <taxon>Magnoliopsida</taxon>
        <taxon>eudicotyledons</taxon>
        <taxon>Gunneridae</taxon>
        <taxon>Pentapetalae</taxon>
        <taxon>rosids</taxon>
        <taxon>fabids</taxon>
        <taxon>Malpighiales</taxon>
        <taxon>Rhizophoraceae</taxon>
        <taxon>Rhizophora</taxon>
    </lineage>
</organism>
<accession>A0A2P2Q333</accession>
<protein>
    <submittedName>
        <fullName evidence="1">Uncharacterized protein</fullName>
    </submittedName>
</protein>
<dbReference type="EMBL" id="GGEC01080924">
    <property type="protein sequence ID" value="MBX61408.1"/>
    <property type="molecule type" value="Transcribed_RNA"/>
</dbReference>
<evidence type="ECO:0000313" key="1">
    <source>
        <dbReference type="EMBL" id="MBX61408.1"/>
    </source>
</evidence>
<name>A0A2P2Q333_RHIMU</name>
<reference evidence="1" key="1">
    <citation type="submission" date="2018-02" db="EMBL/GenBank/DDBJ databases">
        <title>Rhizophora mucronata_Transcriptome.</title>
        <authorList>
            <person name="Meera S.P."/>
            <person name="Sreeshan A."/>
            <person name="Augustine A."/>
        </authorList>
    </citation>
    <scope>NUCLEOTIDE SEQUENCE</scope>
    <source>
        <tissue evidence="1">Leaf</tissue>
    </source>
</reference>
<sequence length="34" mass="4066">MKFIKYQLSPTYYPSVPTSHCQCRLIMVTEFCFC</sequence>
<proteinExistence type="predicted"/>
<dbReference type="AlphaFoldDB" id="A0A2P2Q333"/>